<accession>A0A0M3HI86</accession>
<name>A0A0M3HI86_ASCLU</name>
<protein>
    <submittedName>
        <fullName evidence="2">Ovule protein</fullName>
    </submittedName>
</protein>
<dbReference type="AlphaFoldDB" id="A0A0M3HI86"/>
<reference evidence="2" key="1">
    <citation type="submission" date="2017-02" db="UniProtKB">
        <authorList>
            <consortium name="WormBaseParasite"/>
        </authorList>
    </citation>
    <scope>IDENTIFICATION</scope>
</reference>
<organism evidence="1 2">
    <name type="scientific">Ascaris lumbricoides</name>
    <name type="common">Giant roundworm</name>
    <dbReference type="NCBI Taxonomy" id="6252"/>
    <lineage>
        <taxon>Eukaryota</taxon>
        <taxon>Metazoa</taxon>
        <taxon>Ecdysozoa</taxon>
        <taxon>Nematoda</taxon>
        <taxon>Chromadorea</taxon>
        <taxon>Rhabditida</taxon>
        <taxon>Spirurina</taxon>
        <taxon>Ascaridomorpha</taxon>
        <taxon>Ascaridoidea</taxon>
        <taxon>Ascarididae</taxon>
        <taxon>Ascaris</taxon>
    </lineage>
</organism>
<sequence>MCMELNESRKWDADRARQESKWRGCGWSSKGVEVEGMRMELKTISKTSEIQIKEKRCQIRHPFDIFDFLSISISSRITLELLNSIKR</sequence>
<proteinExistence type="predicted"/>
<dbReference type="Proteomes" id="UP000036681">
    <property type="component" value="Unplaced"/>
</dbReference>
<evidence type="ECO:0000313" key="2">
    <source>
        <dbReference type="WBParaSite" id="ALUE_0000123101-mRNA-1"/>
    </source>
</evidence>
<keyword evidence="1" id="KW-1185">Reference proteome</keyword>
<dbReference type="WBParaSite" id="ALUE_0000123101-mRNA-1">
    <property type="protein sequence ID" value="ALUE_0000123101-mRNA-1"/>
    <property type="gene ID" value="ALUE_0000123101"/>
</dbReference>
<evidence type="ECO:0000313" key="1">
    <source>
        <dbReference type="Proteomes" id="UP000036681"/>
    </source>
</evidence>